<dbReference type="InterPro" id="IPR050109">
    <property type="entry name" value="HTH-type_TetR-like_transc_reg"/>
</dbReference>
<dbReference type="InterPro" id="IPR036271">
    <property type="entry name" value="Tet_transcr_reg_TetR-rel_C_sf"/>
</dbReference>
<keyword evidence="4" id="KW-0804">Transcription</keyword>
<comment type="caution">
    <text evidence="7">The sequence shown here is derived from an EMBL/GenBank/DDBJ whole genome shotgun (WGS) entry which is preliminary data.</text>
</comment>
<dbReference type="GO" id="GO:0003700">
    <property type="term" value="F:DNA-binding transcription factor activity"/>
    <property type="evidence" value="ECO:0007669"/>
    <property type="project" value="TreeGrafter"/>
</dbReference>
<dbReference type="InterPro" id="IPR023772">
    <property type="entry name" value="DNA-bd_HTH_TetR-type_CS"/>
</dbReference>
<feature type="DNA-binding region" description="H-T-H motif" evidence="5">
    <location>
        <begin position="35"/>
        <end position="54"/>
    </location>
</feature>
<keyword evidence="1" id="KW-0678">Repressor</keyword>
<evidence type="ECO:0000256" key="1">
    <source>
        <dbReference type="ARBA" id="ARBA00022491"/>
    </source>
</evidence>
<sequence>MSRKAFQRLSLDDRRRSLMEATLVCVAQHGLHGATVRRIAEEADVTAGLVRHYFGSKDDMIRNAYAYLVGQLTTLASDSARRTEGEADLQLRQFLRANVTMPNLSEQKVSLWATFIGRVRYDPQFAEIHREGYREFLNLLEALVEPVLVAHKRPHSAAICKRHAIALNGLIDGLWMEGSLNAGLYSQALLPDILVEASERLLGLPPGSLSKPQTTQEH</sequence>
<dbReference type="GO" id="GO:0000976">
    <property type="term" value="F:transcription cis-regulatory region binding"/>
    <property type="evidence" value="ECO:0007669"/>
    <property type="project" value="TreeGrafter"/>
</dbReference>
<dbReference type="Pfam" id="PF13977">
    <property type="entry name" value="TetR_C_6"/>
    <property type="match status" value="1"/>
</dbReference>
<dbReference type="SUPFAM" id="SSF46689">
    <property type="entry name" value="Homeodomain-like"/>
    <property type="match status" value="1"/>
</dbReference>
<dbReference type="PROSITE" id="PS01081">
    <property type="entry name" value="HTH_TETR_1"/>
    <property type="match status" value="1"/>
</dbReference>
<dbReference type="InterPro" id="IPR001647">
    <property type="entry name" value="HTH_TetR"/>
</dbReference>
<evidence type="ECO:0000256" key="4">
    <source>
        <dbReference type="ARBA" id="ARBA00023163"/>
    </source>
</evidence>
<proteinExistence type="predicted"/>
<organism evidence="7 8">
    <name type="scientific">Flavimaribacter sediminis</name>
    <dbReference type="NCBI Taxonomy" id="2865987"/>
    <lineage>
        <taxon>Bacteria</taxon>
        <taxon>Pseudomonadati</taxon>
        <taxon>Pseudomonadota</taxon>
        <taxon>Alphaproteobacteria</taxon>
        <taxon>Hyphomicrobiales</taxon>
        <taxon>Rhizobiaceae</taxon>
        <taxon>Flavimaribacter</taxon>
    </lineage>
</organism>
<evidence type="ECO:0000259" key="6">
    <source>
        <dbReference type="PROSITE" id="PS50977"/>
    </source>
</evidence>
<dbReference type="AlphaFoldDB" id="A0AAE3D2V1"/>
<dbReference type="EMBL" id="JAICBX010000003">
    <property type="protein sequence ID" value="MBW8638933.1"/>
    <property type="molecule type" value="Genomic_DNA"/>
</dbReference>
<evidence type="ECO:0000256" key="2">
    <source>
        <dbReference type="ARBA" id="ARBA00023015"/>
    </source>
</evidence>
<name>A0AAE3D2V1_9HYPH</name>
<dbReference type="PANTHER" id="PTHR30055:SF228">
    <property type="entry name" value="TRANSCRIPTIONAL REGULATOR-RELATED"/>
    <property type="match status" value="1"/>
</dbReference>
<dbReference type="Proteomes" id="UP001196509">
    <property type="component" value="Unassembled WGS sequence"/>
</dbReference>
<keyword evidence="8" id="KW-1185">Reference proteome</keyword>
<dbReference type="SUPFAM" id="SSF48498">
    <property type="entry name" value="Tetracyclin repressor-like, C-terminal domain"/>
    <property type="match status" value="1"/>
</dbReference>
<protein>
    <submittedName>
        <fullName evidence="7">TetR family transcriptional regulator C-terminal domain-containing protein</fullName>
    </submittedName>
</protein>
<evidence type="ECO:0000256" key="3">
    <source>
        <dbReference type="ARBA" id="ARBA00023125"/>
    </source>
</evidence>
<gene>
    <name evidence="7" type="ORF">K1W69_17180</name>
</gene>
<evidence type="ECO:0000313" key="7">
    <source>
        <dbReference type="EMBL" id="MBW8638933.1"/>
    </source>
</evidence>
<dbReference type="Pfam" id="PF00440">
    <property type="entry name" value="TetR_N"/>
    <property type="match status" value="1"/>
</dbReference>
<evidence type="ECO:0000256" key="5">
    <source>
        <dbReference type="PROSITE-ProRule" id="PRU00335"/>
    </source>
</evidence>
<keyword evidence="2" id="KW-0805">Transcription regulation</keyword>
<dbReference type="Gene3D" id="1.10.357.10">
    <property type="entry name" value="Tetracycline Repressor, domain 2"/>
    <property type="match status" value="1"/>
</dbReference>
<dbReference type="InterPro" id="IPR039538">
    <property type="entry name" value="BetI_C"/>
</dbReference>
<dbReference type="PANTHER" id="PTHR30055">
    <property type="entry name" value="HTH-TYPE TRANSCRIPTIONAL REGULATOR RUTR"/>
    <property type="match status" value="1"/>
</dbReference>
<feature type="domain" description="HTH tetR-type" evidence="6">
    <location>
        <begin position="12"/>
        <end position="72"/>
    </location>
</feature>
<dbReference type="PROSITE" id="PS50977">
    <property type="entry name" value="HTH_TETR_2"/>
    <property type="match status" value="1"/>
</dbReference>
<accession>A0AAE3D2V1</accession>
<reference evidence="7" key="1">
    <citation type="submission" date="2021-08" db="EMBL/GenBank/DDBJ databases">
        <title>Hoeflea bacterium WL0058 sp. nov., isolated from the sediment.</title>
        <authorList>
            <person name="Wang L."/>
            <person name="Zhang D."/>
        </authorList>
    </citation>
    <scope>NUCLEOTIDE SEQUENCE</scope>
    <source>
        <strain evidence="7">WL0058</strain>
    </source>
</reference>
<evidence type="ECO:0000313" key="8">
    <source>
        <dbReference type="Proteomes" id="UP001196509"/>
    </source>
</evidence>
<dbReference type="RefSeq" id="WP_220229652.1">
    <property type="nucleotide sequence ID" value="NZ_JAICBX010000003.1"/>
</dbReference>
<keyword evidence="3 5" id="KW-0238">DNA-binding</keyword>
<dbReference type="InterPro" id="IPR009057">
    <property type="entry name" value="Homeodomain-like_sf"/>
</dbReference>